<proteinExistence type="inferred from homology"/>
<dbReference type="SUPFAM" id="SSF51735">
    <property type="entry name" value="NAD(P)-binding Rossmann-fold domains"/>
    <property type="match status" value="1"/>
</dbReference>
<keyword evidence="6" id="KW-1185">Reference proteome</keyword>
<dbReference type="InterPro" id="IPR001509">
    <property type="entry name" value="Epimerase_deHydtase"/>
</dbReference>
<gene>
    <name evidence="5" type="ORF">GCM10010862_24230</name>
</gene>
<dbReference type="Proteomes" id="UP001156691">
    <property type="component" value="Unassembled WGS sequence"/>
</dbReference>
<evidence type="ECO:0000256" key="2">
    <source>
        <dbReference type="ARBA" id="ARBA00023002"/>
    </source>
</evidence>
<name>A0ABQ5W525_9HYPH</name>
<dbReference type="PANTHER" id="PTHR43103">
    <property type="entry name" value="NUCLEOSIDE-DIPHOSPHATE-SUGAR EPIMERASE"/>
    <property type="match status" value="1"/>
</dbReference>
<evidence type="ECO:0000313" key="5">
    <source>
        <dbReference type="EMBL" id="GLQ55164.1"/>
    </source>
</evidence>
<dbReference type="Gene3D" id="3.40.50.720">
    <property type="entry name" value="NAD(P)-binding Rossmann-like Domain"/>
    <property type="match status" value="1"/>
</dbReference>
<dbReference type="InterPro" id="IPR036291">
    <property type="entry name" value="NAD(P)-bd_dom_sf"/>
</dbReference>
<dbReference type="RefSeq" id="WP_284340592.1">
    <property type="nucleotide sequence ID" value="NZ_BSNS01000011.1"/>
</dbReference>
<feature type="domain" description="NAD-dependent epimerase/dehydratase" evidence="4">
    <location>
        <begin position="3"/>
        <end position="161"/>
    </location>
</feature>
<evidence type="ECO:0000259" key="4">
    <source>
        <dbReference type="Pfam" id="PF01370"/>
    </source>
</evidence>
<keyword evidence="3" id="KW-0520">NAD</keyword>
<dbReference type="Pfam" id="PF01370">
    <property type="entry name" value="Epimerase"/>
    <property type="match status" value="1"/>
</dbReference>
<comment type="similarity">
    <text evidence="1">Belongs to the NAD(P)-dependent epimerase/dehydratase family.</text>
</comment>
<comment type="caution">
    <text evidence="5">The sequence shown here is derived from an EMBL/GenBank/DDBJ whole genome shotgun (WGS) entry which is preliminary data.</text>
</comment>
<dbReference type="EMBL" id="BSNS01000011">
    <property type="protein sequence ID" value="GLQ55164.1"/>
    <property type="molecule type" value="Genomic_DNA"/>
</dbReference>
<dbReference type="PANTHER" id="PTHR43103:SF5">
    <property type="entry name" value="4-EPIMERASE, PUTATIVE (AFU_ORTHOLOGUE AFUA_7G00360)-RELATED"/>
    <property type="match status" value="1"/>
</dbReference>
<organism evidence="5 6">
    <name type="scientific">Devosia nitrariae</name>
    <dbReference type="NCBI Taxonomy" id="2071872"/>
    <lineage>
        <taxon>Bacteria</taxon>
        <taxon>Pseudomonadati</taxon>
        <taxon>Pseudomonadota</taxon>
        <taxon>Alphaproteobacteria</taxon>
        <taxon>Hyphomicrobiales</taxon>
        <taxon>Devosiaceae</taxon>
        <taxon>Devosia</taxon>
    </lineage>
</organism>
<accession>A0ABQ5W525</accession>
<sequence>MKILVTGACGTIGLAVTEKLVSANHEVIGYDRVGSELPDGASLIEGDVRDFAHLKEAARGCEAGIHLAAVADGATVSDILSINALGAYGFLAAAKEAGFRRTIIAGSAPVHLPTSDRDNSFPPPSDGGDHVYDLSKALQEVIASDFRSHGLAVLCLRFGHIVRGEEESNLEGSLALKNEHYCRGGWVALEDIAEACLAGLALQPSEDALEILNIVGAKGARERFRVTAAENRLGITLQYDFAAYEPAEPAESESRQSR</sequence>
<evidence type="ECO:0000313" key="6">
    <source>
        <dbReference type="Proteomes" id="UP001156691"/>
    </source>
</evidence>
<reference evidence="6" key="1">
    <citation type="journal article" date="2019" name="Int. J. Syst. Evol. Microbiol.">
        <title>The Global Catalogue of Microorganisms (GCM) 10K type strain sequencing project: providing services to taxonomists for standard genome sequencing and annotation.</title>
        <authorList>
            <consortium name="The Broad Institute Genomics Platform"/>
            <consortium name="The Broad Institute Genome Sequencing Center for Infectious Disease"/>
            <person name="Wu L."/>
            <person name="Ma J."/>
        </authorList>
    </citation>
    <scope>NUCLEOTIDE SEQUENCE [LARGE SCALE GENOMIC DNA]</scope>
    <source>
        <strain evidence="6">NBRC 112416</strain>
    </source>
</reference>
<evidence type="ECO:0000256" key="3">
    <source>
        <dbReference type="ARBA" id="ARBA00023027"/>
    </source>
</evidence>
<evidence type="ECO:0000256" key="1">
    <source>
        <dbReference type="ARBA" id="ARBA00007637"/>
    </source>
</evidence>
<protein>
    <recommendedName>
        <fullName evidence="4">NAD-dependent epimerase/dehydratase domain-containing protein</fullName>
    </recommendedName>
</protein>
<keyword evidence="2" id="KW-0560">Oxidoreductase</keyword>